<dbReference type="Pfam" id="PF19251">
    <property type="entry name" value="DUF5899"/>
    <property type="match status" value="1"/>
</dbReference>
<protein>
    <recommendedName>
        <fullName evidence="1">DUF5899 domain-containing protein</fullName>
    </recommendedName>
</protein>
<name>A0A6C0IYR5_9ZZZZ</name>
<reference evidence="2" key="1">
    <citation type="journal article" date="2020" name="Nature">
        <title>Giant virus diversity and host interactions through global metagenomics.</title>
        <authorList>
            <person name="Schulz F."/>
            <person name="Roux S."/>
            <person name="Paez-Espino D."/>
            <person name="Jungbluth S."/>
            <person name="Walsh D.A."/>
            <person name="Denef V.J."/>
            <person name="McMahon K.D."/>
            <person name="Konstantinidis K.T."/>
            <person name="Eloe-Fadrosh E.A."/>
            <person name="Kyrpides N.C."/>
            <person name="Woyke T."/>
        </authorList>
    </citation>
    <scope>NUCLEOTIDE SEQUENCE</scope>
    <source>
        <strain evidence="2">GVMAG-M-3300025138-11</strain>
    </source>
</reference>
<accession>A0A6C0IYR5</accession>
<proteinExistence type="predicted"/>
<evidence type="ECO:0000259" key="1">
    <source>
        <dbReference type="Pfam" id="PF19251"/>
    </source>
</evidence>
<dbReference type="EMBL" id="MN740282">
    <property type="protein sequence ID" value="QHT97585.1"/>
    <property type="molecule type" value="Genomic_DNA"/>
</dbReference>
<organism evidence="2">
    <name type="scientific">viral metagenome</name>
    <dbReference type="NCBI Taxonomy" id="1070528"/>
    <lineage>
        <taxon>unclassified sequences</taxon>
        <taxon>metagenomes</taxon>
        <taxon>organismal metagenomes</taxon>
    </lineage>
</organism>
<sequence length="903" mass="102405">MELLVTTAVVGSLGYLISLDDKPKNSENNLDFEKSQKILKDKVGKRFDDILNNDNNIIPRHYNEKIFSKQSNDVKYKKKNLKGETEPYISSLSGEVINTEDFKHNNMSPYFGGSIKQNTYEKSNEPILDLHTGNNRYAFKKEEKKPMFELKNQDVNGTPNYNGVLKNRYIASNKKTNELPIEQQLIGPGLNNGFNNKPTGGFQQDSRNFVMPKTIDELRVLTNPKMSYKGRVIAGKSLTQKPKNLGNVYKHKPDTFHEKNESHHFTTVGAHTKQKMRPGLIIKNTHRKKTKSYHGSGAPVTFKQPKFKSNYKKPLKTVTLSNGPRNLQAIDKWKNHKYGLESIQKNSNEREITGLRTHTANVTSIVKSIIAPVQDIFKTTRKENFIGNNRESGNYGAKHYKQTVYDPNDITRTTIKETNIHNNHKGSMNGPKRLTVYDPNNITRTTIKETNIHNKHKSNLQGPNRLTVYDPNDITRTTIKETNIHNNHQGNIQGHDALTVYDPNDSTRTTLKETNIHNNHQGNIQGPDGLTVHDPNDITRTTIKETNIHNNHQGNIQGPDGLTVYDPNDITRTTIKQTNIHNNHKGNMNLPERLTMYDPNDITRTTIKETNIHDVRTGNMESTIHSGNIVIDPDDIAKPTLKQTTLDNNYQSNMNMPERLTVYDPNDTTRTTIKETNIHNEHNGNMNGPTRNIVYDPNNVAKTTIKEMHIDNDRVGVVTTENSNGKGYLTNKMIAPNTNKQFTLTNYSGNMNGNTSSKGNGYLVDSSNAPNTNRQFTTNQYAGSANSNNSKPMSYNDVYNATLNEIKEDTLKQRKPTNSNISIPIGVDNIQVQSNKIETDYINNRNSNISSRNDYNIGVHECSMTKIKDQLDNKQINDRIKPEILDSFKSNPYTQSLNSYAFN</sequence>
<dbReference type="AlphaFoldDB" id="A0A6C0IYR5"/>
<evidence type="ECO:0000313" key="2">
    <source>
        <dbReference type="EMBL" id="QHT97585.1"/>
    </source>
</evidence>
<dbReference type="InterPro" id="IPR045418">
    <property type="entry name" value="P2_DUF5899"/>
</dbReference>
<feature type="domain" description="DUF5899" evidence="1">
    <location>
        <begin position="165"/>
        <end position="255"/>
    </location>
</feature>